<dbReference type="eggNOG" id="COG1134">
    <property type="taxonomic scope" value="Bacteria"/>
</dbReference>
<evidence type="ECO:0000256" key="5">
    <source>
        <dbReference type="SAM" id="MobiDB-lite"/>
    </source>
</evidence>
<dbReference type="InterPro" id="IPR050683">
    <property type="entry name" value="Bact_Polysacc_Export_ATP-bd"/>
</dbReference>
<keyword evidence="3" id="KW-0547">Nucleotide-binding</keyword>
<keyword evidence="4" id="KW-0067">ATP-binding</keyword>
<dbReference type="InterPro" id="IPR015860">
    <property type="entry name" value="ABC_transpr_TagH-like"/>
</dbReference>
<evidence type="ECO:0000256" key="2">
    <source>
        <dbReference type="ARBA" id="ARBA00022448"/>
    </source>
</evidence>
<dbReference type="GO" id="GO:0016020">
    <property type="term" value="C:membrane"/>
    <property type="evidence" value="ECO:0007669"/>
    <property type="project" value="InterPro"/>
</dbReference>
<proteinExistence type="inferred from homology"/>
<evidence type="ECO:0000256" key="1">
    <source>
        <dbReference type="ARBA" id="ARBA00005417"/>
    </source>
</evidence>
<dbReference type="AlphaFoldDB" id="A0A091BF10"/>
<keyword evidence="2" id="KW-0813">Transport</keyword>
<organism evidence="7 8">
    <name type="scientific">Arenimonas malthae CC-JY-1</name>
    <dbReference type="NCBI Taxonomy" id="1384054"/>
    <lineage>
        <taxon>Bacteria</taxon>
        <taxon>Pseudomonadati</taxon>
        <taxon>Pseudomonadota</taxon>
        <taxon>Gammaproteobacteria</taxon>
        <taxon>Lysobacterales</taxon>
        <taxon>Lysobacteraceae</taxon>
        <taxon>Arenimonas</taxon>
    </lineage>
</organism>
<dbReference type="PANTHER" id="PTHR46743:SF2">
    <property type="entry name" value="TEICHOIC ACIDS EXPORT ATP-BINDING PROTEIN TAGH"/>
    <property type="match status" value="1"/>
</dbReference>
<reference evidence="7 8" key="1">
    <citation type="submission" date="2013-09" db="EMBL/GenBank/DDBJ databases">
        <title>Genome sequencing of Arenimonas malthae.</title>
        <authorList>
            <person name="Chen F."/>
            <person name="Wang G."/>
        </authorList>
    </citation>
    <scope>NUCLEOTIDE SEQUENCE [LARGE SCALE GENOMIC DNA]</scope>
    <source>
        <strain evidence="7 8">CC-JY-1</strain>
    </source>
</reference>
<evidence type="ECO:0000259" key="6">
    <source>
        <dbReference type="PROSITE" id="PS50893"/>
    </source>
</evidence>
<evidence type="ECO:0000256" key="4">
    <source>
        <dbReference type="ARBA" id="ARBA00022840"/>
    </source>
</evidence>
<feature type="domain" description="ABC transporter" evidence="6">
    <location>
        <begin position="7"/>
        <end position="249"/>
    </location>
</feature>
<evidence type="ECO:0000256" key="3">
    <source>
        <dbReference type="ARBA" id="ARBA00022741"/>
    </source>
</evidence>
<dbReference type="RefSeq" id="WP_043801939.1">
    <property type="nucleotide sequence ID" value="NZ_AVCH01000123.1"/>
</dbReference>
<dbReference type="OrthoDB" id="9778870at2"/>
<feature type="region of interest" description="Disordered" evidence="5">
    <location>
        <begin position="265"/>
        <end position="292"/>
    </location>
</feature>
<dbReference type="Gene3D" id="3.40.50.300">
    <property type="entry name" value="P-loop containing nucleotide triphosphate hydrolases"/>
    <property type="match status" value="1"/>
</dbReference>
<keyword evidence="8" id="KW-1185">Reference proteome</keyword>
<dbReference type="Gene3D" id="2.70.50.60">
    <property type="entry name" value="abc- transporter (atp binding component) like domain"/>
    <property type="match status" value="1"/>
</dbReference>
<dbReference type="PROSITE" id="PS50893">
    <property type="entry name" value="ABC_TRANSPORTER_2"/>
    <property type="match status" value="1"/>
</dbReference>
<dbReference type="InterPro" id="IPR003439">
    <property type="entry name" value="ABC_transporter-like_ATP-bd"/>
</dbReference>
<dbReference type="Pfam" id="PF00005">
    <property type="entry name" value="ABC_tran"/>
    <property type="match status" value="1"/>
</dbReference>
<dbReference type="InterPro" id="IPR027417">
    <property type="entry name" value="P-loop_NTPase"/>
</dbReference>
<gene>
    <name evidence="7" type="ORF">N790_05290</name>
</gene>
<evidence type="ECO:0000313" key="7">
    <source>
        <dbReference type="EMBL" id="KFN49394.1"/>
    </source>
</evidence>
<protein>
    <recommendedName>
        <fullName evidence="6">ABC transporter domain-containing protein</fullName>
    </recommendedName>
</protein>
<comment type="similarity">
    <text evidence="1">Belongs to the ABC transporter superfamily.</text>
</comment>
<evidence type="ECO:0000313" key="8">
    <source>
        <dbReference type="Proteomes" id="UP000029392"/>
    </source>
</evidence>
<dbReference type="GO" id="GO:0016887">
    <property type="term" value="F:ATP hydrolysis activity"/>
    <property type="evidence" value="ECO:0007669"/>
    <property type="project" value="InterPro"/>
</dbReference>
<dbReference type="Pfam" id="PF14524">
    <property type="entry name" value="Wzt_C"/>
    <property type="match status" value="1"/>
</dbReference>
<dbReference type="SMART" id="SM00382">
    <property type="entry name" value="AAA"/>
    <property type="match status" value="1"/>
</dbReference>
<dbReference type="PATRIC" id="fig|1384054.3.peg.1046"/>
<name>A0A091BF10_9GAMM</name>
<dbReference type="GO" id="GO:0005524">
    <property type="term" value="F:ATP binding"/>
    <property type="evidence" value="ECO:0007669"/>
    <property type="project" value="UniProtKB-KW"/>
</dbReference>
<dbReference type="PANTHER" id="PTHR46743">
    <property type="entry name" value="TEICHOIC ACIDS EXPORT ATP-BINDING PROTEIN TAGH"/>
    <property type="match status" value="1"/>
</dbReference>
<comment type="caution">
    <text evidence="7">The sequence shown here is derived from an EMBL/GenBank/DDBJ whole genome shotgun (WGS) entry which is preliminary data.</text>
</comment>
<dbReference type="EMBL" id="AVCH01000123">
    <property type="protein sequence ID" value="KFN49394.1"/>
    <property type="molecule type" value="Genomic_DNA"/>
</dbReference>
<dbReference type="CDD" id="cd10147">
    <property type="entry name" value="Wzt_C-like"/>
    <property type="match status" value="1"/>
</dbReference>
<dbReference type="SUPFAM" id="SSF52540">
    <property type="entry name" value="P-loop containing nucleoside triphosphate hydrolases"/>
    <property type="match status" value="1"/>
</dbReference>
<dbReference type="GO" id="GO:0140359">
    <property type="term" value="F:ABC-type transporter activity"/>
    <property type="evidence" value="ECO:0007669"/>
    <property type="project" value="InterPro"/>
</dbReference>
<sequence>MSSEVAIRATHVGKAFPVYARPHHRLLQMLSPGPANRWYREFHALRDVSFEIPRGQTVGIVGRNGSGKSTLLQVLCGTLSASAGDVEVHGRVAALLELGAGFSPEFTGRENVYLNATVLGLSRREVDERFDSIAAFADIGEFIEQPVKTYSSGMYVRLAFAVAIHVEPDILVVDEALAVGDEAFQRKCFARIEQIRQAGATVLFVSHSAGTVIELCDRALLLDGGELVADGAPKQVIGLYQKLLYAPAGRLAELREQARANPVAALAGQESARDAAPAPAAGTAADAGPEPWYDESLRPASTLAYASQGASIEDPHLTTPDGRRVNVLVAGREYVYRYQVRFEQAAAGVRCGMMMRTVTGVEACGAVTSTAERALPVVEAGTRLAVAFRFRCLLAAGVYFLNAGVLARLGEGEAYLDRRIDVAMFRVLPDAGRLDTGLVGMDVVPALAPAPDEGVAS</sequence>
<feature type="compositionally biased region" description="Low complexity" evidence="5">
    <location>
        <begin position="274"/>
        <end position="289"/>
    </location>
</feature>
<dbReference type="Proteomes" id="UP000029392">
    <property type="component" value="Unassembled WGS sequence"/>
</dbReference>
<accession>A0A091BF10</accession>
<dbReference type="CDD" id="cd03220">
    <property type="entry name" value="ABC_KpsT_Wzt"/>
    <property type="match status" value="1"/>
</dbReference>
<dbReference type="STRING" id="1384054.N790_05290"/>
<dbReference type="InterPro" id="IPR029439">
    <property type="entry name" value="Wzt_C"/>
</dbReference>
<dbReference type="InterPro" id="IPR003593">
    <property type="entry name" value="AAA+_ATPase"/>
</dbReference>